<reference evidence="3" key="1">
    <citation type="submission" date="2020-06" db="EMBL/GenBank/DDBJ databases">
        <title>A chromosome-scale genome assembly of Talaromyces rugulosus W13939.</title>
        <authorList>
            <person name="Wang B."/>
            <person name="Guo L."/>
            <person name="Ye K."/>
            <person name="Wang L."/>
        </authorList>
    </citation>
    <scope>NUCLEOTIDE SEQUENCE [LARGE SCALE GENOMIC DNA]</scope>
    <source>
        <strain evidence="3">W13939</strain>
    </source>
</reference>
<dbReference type="Proteomes" id="UP000509510">
    <property type="component" value="Chromosome I"/>
</dbReference>
<sequence>MLLDLPTELIQIILGYTSASTYIQAATCCKSLYAIASASRNLILAHLQRTPGVKRGVDVCSTQELFTLLQRRVAGSLLNASFYADRTTCTFNGKKHDLDASSIGRIGKSGALALVLKDDPRIHLVYVDSNGTISFQRSLDCSPLEPEEYPGTVVKTAFANDDSLAVLVRGQKIKDKIDIDHVFSDQMERSIADAFYYYFFHIPLTTDSSPSMCRLYGRYNFKPQALACTKNPTLRFAISWQDRLDDINHEVIFYRTWDDDSEVVDKQTGLCYLKYKKRAVADEGGYRPFQPQSRRAAWAKFERQPLWKFGPVKRIKLNDCQAFYSYQGSALFDYSQIVSPDDGGISLSPHTEGLSRPLENLSEVQSFDIPFTVSTPFFRRHDIKEDGCNHQYLSFGTATPPDGHWTVACVLKNRDDFQYVTCENIYEPEWETLFQHSWVPVARLLGYQKPSINTIGCSPATSPQGTRIAISNWDVVYVWALNPMGLTENNWRSNSYYPNTWRSYSSWSHGLVELRPAVFRLEAVCFNIIFTENEDIIMALTDKGLVTLDLRPQAQRRRLTLDMHIP</sequence>
<dbReference type="SUPFAM" id="SSF81383">
    <property type="entry name" value="F-box domain"/>
    <property type="match status" value="1"/>
</dbReference>
<dbReference type="PROSITE" id="PS50181">
    <property type="entry name" value="FBOX"/>
    <property type="match status" value="1"/>
</dbReference>
<proteinExistence type="predicted"/>
<dbReference type="KEGG" id="trg:TRUGW13939_02020"/>
<dbReference type="InterPro" id="IPR036047">
    <property type="entry name" value="F-box-like_dom_sf"/>
</dbReference>
<evidence type="ECO:0000259" key="1">
    <source>
        <dbReference type="PROSITE" id="PS50181"/>
    </source>
</evidence>
<organism evidence="2 3">
    <name type="scientific">Talaromyces rugulosus</name>
    <name type="common">Penicillium rugulosum</name>
    <dbReference type="NCBI Taxonomy" id="121627"/>
    <lineage>
        <taxon>Eukaryota</taxon>
        <taxon>Fungi</taxon>
        <taxon>Dikarya</taxon>
        <taxon>Ascomycota</taxon>
        <taxon>Pezizomycotina</taxon>
        <taxon>Eurotiomycetes</taxon>
        <taxon>Eurotiomycetidae</taxon>
        <taxon>Eurotiales</taxon>
        <taxon>Trichocomaceae</taxon>
        <taxon>Talaromyces</taxon>
        <taxon>Talaromyces sect. Islandici</taxon>
    </lineage>
</organism>
<dbReference type="AlphaFoldDB" id="A0A7H8QLX0"/>
<name>A0A7H8QLX0_TALRU</name>
<dbReference type="CDD" id="cd09917">
    <property type="entry name" value="F-box_SF"/>
    <property type="match status" value="1"/>
</dbReference>
<dbReference type="RefSeq" id="XP_035341109.1">
    <property type="nucleotide sequence ID" value="XM_035485216.1"/>
</dbReference>
<keyword evidence="3" id="KW-1185">Reference proteome</keyword>
<gene>
    <name evidence="2" type="ORF">TRUGW13939_02020</name>
</gene>
<evidence type="ECO:0000313" key="3">
    <source>
        <dbReference type="Proteomes" id="UP000509510"/>
    </source>
</evidence>
<dbReference type="GeneID" id="55989530"/>
<dbReference type="Pfam" id="PF00646">
    <property type="entry name" value="F-box"/>
    <property type="match status" value="1"/>
</dbReference>
<accession>A0A7H8QLX0</accession>
<evidence type="ECO:0000313" key="2">
    <source>
        <dbReference type="EMBL" id="QKX54930.1"/>
    </source>
</evidence>
<feature type="domain" description="F-box" evidence="1">
    <location>
        <begin position="1"/>
        <end position="47"/>
    </location>
</feature>
<dbReference type="OrthoDB" id="6058203at2759"/>
<protein>
    <recommendedName>
        <fullName evidence="1">F-box domain-containing protein</fullName>
    </recommendedName>
</protein>
<dbReference type="InterPro" id="IPR001810">
    <property type="entry name" value="F-box_dom"/>
</dbReference>
<dbReference type="EMBL" id="CP055898">
    <property type="protein sequence ID" value="QKX54930.1"/>
    <property type="molecule type" value="Genomic_DNA"/>
</dbReference>